<sequence length="166" mass="18656">MKYPQLQPQPLALLAQVGDSGCLRRRPQKRHVQQRQHGLGRVAVAVHQFVQKLAGILWRADGGNTAVQIHPLLRRGDIPLRQMGVHRQIGGAFRRADGLHALFLQHRLLQKLEIHVVAHAHHVPGLLRPQQVARAPDFQIPHGDFKPGAELHVFPDGAKALFRRLL</sequence>
<accession>A0A645AHY7</accession>
<reference evidence="1" key="1">
    <citation type="submission" date="2019-08" db="EMBL/GenBank/DDBJ databases">
        <authorList>
            <person name="Kucharzyk K."/>
            <person name="Murdoch R.W."/>
            <person name="Higgins S."/>
            <person name="Loffler F."/>
        </authorList>
    </citation>
    <scope>NUCLEOTIDE SEQUENCE</scope>
</reference>
<proteinExistence type="predicted"/>
<evidence type="ECO:0000313" key="1">
    <source>
        <dbReference type="EMBL" id="MPM49264.1"/>
    </source>
</evidence>
<comment type="caution">
    <text evidence="1">The sequence shown here is derived from an EMBL/GenBank/DDBJ whole genome shotgun (WGS) entry which is preliminary data.</text>
</comment>
<protein>
    <submittedName>
        <fullName evidence="1">Uncharacterized protein</fullName>
    </submittedName>
</protein>
<organism evidence="1">
    <name type="scientific">bioreactor metagenome</name>
    <dbReference type="NCBI Taxonomy" id="1076179"/>
    <lineage>
        <taxon>unclassified sequences</taxon>
        <taxon>metagenomes</taxon>
        <taxon>ecological metagenomes</taxon>
    </lineage>
</organism>
<dbReference type="AlphaFoldDB" id="A0A645AHY7"/>
<gene>
    <name evidence="1" type="ORF">SDC9_95992</name>
</gene>
<dbReference type="EMBL" id="VSSQ01012448">
    <property type="protein sequence ID" value="MPM49264.1"/>
    <property type="molecule type" value="Genomic_DNA"/>
</dbReference>
<name>A0A645AHY7_9ZZZZ</name>